<evidence type="ECO:0000256" key="5">
    <source>
        <dbReference type="ARBA" id="ARBA00022833"/>
    </source>
</evidence>
<protein>
    <submittedName>
        <fullName evidence="10">M48 family metallopeptidase</fullName>
    </submittedName>
</protein>
<feature type="transmembrane region" description="Helical" evidence="7">
    <location>
        <begin position="153"/>
        <end position="176"/>
    </location>
</feature>
<feature type="transmembrane region" description="Helical" evidence="7">
    <location>
        <begin position="182"/>
        <end position="204"/>
    </location>
</feature>
<evidence type="ECO:0000256" key="7">
    <source>
        <dbReference type="SAM" id="Phobius"/>
    </source>
</evidence>
<evidence type="ECO:0000256" key="4">
    <source>
        <dbReference type="ARBA" id="ARBA00022801"/>
    </source>
</evidence>
<feature type="transmembrane region" description="Helical" evidence="7">
    <location>
        <begin position="364"/>
        <end position="386"/>
    </location>
</feature>
<proteinExistence type="predicted"/>
<sequence length="461" mass="50054">MTDHSLVFTLLFSAVLVLGLLTKFYLASRQIRHVARHRDSVPAAFAATISLQAHQKAADYTMAKARFGLLEMAFGAAVLLGWTLLGGLDALNQALLHSGLAAYGSLAPQLALLAAFGLISGLLDLPFTLYSTFKIEERFGFNKMTFRLWLLDLVKATLVGAVIGLPIVALILWLMGSAGKGWWLWAWGVWMGFNLLVLVLYPTVIAPLFNKFKPLEDEALKARVTALMQRCGFAAKGLFVMDGSKRSAHANAYFTGFGAAKRVVFYDTLLKQLNPGEVDAVLAHELGHFKHKHILKRIVAMFAMSLAGFALLGWLSSQVWFYTGLGVRPNMAPTLGAIASALPPGGALAPWGGPASLITVPNDALALLLFLLVVPLFSFFVSPVFAQFSRKHEFEADAYAVAQTDGGDLRSALLKLYQDNASTLTPDPVFVKFYYSHPPASERLQRMTAPGINPSPESAAP</sequence>
<evidence type="ECO:0000256" key="3">
    <source>
        <dbReference type="ARBA" id="ARBA00022723"/>
    </source>
</evidence>
<dbReference type="RefSeq" id="WP_068833506.1">
    <property type="nucleotide sequence ID" value="NZ_JBHSMX010000012.1"/>
</dbReference>
<dbReference type="Gene3D" id="3.30.2010.10">
    <property type="entry name" value="Metalloproteases ('zincins'), catalytic domain"/>
    <property type="match status" value="1"/>
</dbReference>
<dbReference type="Pfam" id="PF16491">
    <property type="entry name" value="Peptidase_M48_N"/>
    <property type="match status" value="1"/>
</dbReference>
<evidence type="ECO:0000313" key="10">
    <source>
        <dbReference type="EMBL" id="MFC5520892.1"/>
    </source>
</evidence>
<dbReference type="InterPro" id="IPR027057">
    <property type="entry name" value="CAXX_Prtase_1"/>
</dbReference>
<keyword evidence="11" id="KW-1185">Reference proteome</keyword>
<comment type="cofactor">
    <cofactor evidence="1">
        <name>Zn(2+)</name>
        <dbReference type="ChEBI" id="CHEBI:29105"/>
    </cofactor>
</comment>
<accession>A0ABW0QB04</accession>
<evidence type="ECO:0000259" key="8">
    <source>
        <dbReference type="Pfam" id="PF01435"/>
    </source>
</evidence>
<reference evidence="11" key="1">
    <citation type="journal article" date="2019" name="Int. J. Syst. Evol. Microbiol.">
        <title>The Global Catalogue of Microorganisms (GCM) 10K type strain sequencing project: providing services to taxonomists for standard genome sequencing and annotation.</title>
        <authorList>
            <consortium name="The Broad Institute Genomics Platform"/>
            <consortium name="The Broad Institute Genome Sequencing Center for Infectious Disease"/>
            <person name="Wu L."/>
            <person name="Ma J."/>
        </authorList>
    </citation>
    <scope>NUCLEOTIDE SEQUENCE [LARGE SCALE GENOMIC DNA]</scope>
    <source>
        <strain evidence="11">CGMCC 4.7277</strain>
    </source>
</reference>
<keyword evidence="5" id="KW-0862">Zinc</keyword>
<evidence type="ECO:0000259" key="9">
    <source>
        <dbReference type="Pfam" id="PF16491"/>
    </source>
</evidence>
<evidence type="ECO:0000313" key="11">
    <source>
        <dbReference type="Proteomes" id="UP001596084"/>
    </source>
</evidence>
<dbReference type="InterPro" id="IPR001915">
    <property type="entry name" value="Peptidase_M48"/>
</dbReference>
<evidence type="ECO:0000256" key="6">
    <source>
        <dbReference type="ARBA" id="ARBA00023049"/>
    </source>
</evidence>
<keyword evidence="4" id="KW-0378">Hydrolase</keyword>
<dbReference type="InterPro" id="IPR032456">
    <property type="entry name" value="Peptidase_M48_N"/>
</dbReference>
<dbReference type="CDD" id="cd07343">
    <property type="entry name" value="M48A_Zmpste24p_like"/>
    <property type="match status" value="1"/>
</dbReference>
<keyword evidence="7" id="KW-0812">Transmembrane</keyword>
<feature type="transmembrane region" description="Helical" evidence="7">
    <location>
        <begin position="69"/>
        <end position="91"/>
    </location>
</feature>
<keyword evidence="3" id="KW-0479">Metal-binding</keyword>
<comment type="caution">
    <text evidence="10">The sequence shown here is derived from an EMBL/GenBank/DDBJ whole genome shotgun (WGS) entry which is preliminary data.</text>
</comment>
<feature type="transmembrane region" description="Helical" evidence="7">
    <location>
        <begin position="298"/>
        <end position="321"/>
    </location>
</feature>
<feature type="domain" description="CAAX prenyl protease 1 N-terminal" evidence="9">
    <location>
        <begin position="30"/>
        <end position="211"/>
    </location>
</feature>
<keyword evidence="2" id="KW-0645">Protease</keyword>
<keyword evidence="7" id="KW-1133">Transmembrane helix</keyword>
<dbReference type="PANTHER" id="PTHR10120">
    <property type="entry name" value="CAAX PRENYL PROTEASE 1"/>
    <property type="match status" value="1"/>
</dbReference>
<evidence type="ECO:0000256" key="2">
    <source>
        <dbReference type="ARBA" id="ARBA00022670"/>
    </source>
</evidence>
<organism evidence="10 11">
    <name type="scientific">Polaromonas jejuensis</name>
    <dbReference type="NCBI Taxonomy" id="457502"/>
    <lineage>
        <taxon>Bacteria</taxon>
        <taxon>Pseudomonadati</taxon>
        <taxon>Pseudomonadota</taxon>
        <taxon>Betaproteobacteria</taxon>
        <taxon>Burkholderiales</taxon>
        <taxon>Comamonadaceae</taxon>
        <taxon>Polaromonas</taxon>
    </lineage>
</organism>
<feature type="domain" description="Peptidase M48" evidence="8">
    <location>
        <begin position="214"/>
        <end position="448"/>
    </location>
</feature>
<feature type="transmembrane region" description="Helical" evidence="7">
    <location>
        <begin position="6"/>
        <end position="26"/>
    </location>
</feature>
<dbReference type="Proteomes" id="UP001596084">
    <property type="component" value="Unassembled WGS sequence"/>
</dbReference>
<dbReference type="EMBL" id="JBHSMX010000012">
    <property type="protein sequence ID" value="MFC5520892.1"/>
    <property type="molecule type" value="Genomic_DNA"/>
</dbReference>
<name>A0ABW0QB04_9BURK</name>
<gene>
    <name evidence="10" type="ORF">ACFPP7_08170</name>
</gene>
<keyword evidence="6" id="KW-0482">Metalloprotease</keyword>
<feature type="transmembrane region" description="Helical" evidence="7">
    <location>
        <begin position="111"/>
        <end position="133"/>
    </location>
</feature>
<evidence type="ECO:0000256" key="1">
    <source>
        <dbReference type="ARBA" id="ARBA00001947"/>
    </source>
</evidence>
<keyword evidence="7" id="KW-0472">Membrane</keyword>
<dbReference type="Pfam" id="PF01435">
    <property type="entry name" value="Peptidase_M48"/>
    <property type="match status" value="1"/>
</dbReference>